<dbReference type="Proteomes" id="UP001152622">
    <property type="component" value="Chromosome 1"/>
</dbReference>
<dbReference type="EMBL" id="JAINUF010000001">
    <property type="protein sequence ID" value="KAJ8383021.1"/>
    <property type="molecule type" value="Genomic_DNA"/>
</dbReference>
<protein>
    <submittedName>
        <fullName evidence="2">Uncharacterized protein</fullName>
    </submittedName>
</protein>
<evidence type="ECO:0000313" key="2">
    <source>
        <dbReference type="EMBL" id="KAJ8383021.1"/>
    </source>
</evidence>
<sequence>MIRDPMRRGRETVRRQDRRGVTNAGSPIGLRREPEALCAFTVVAVVPRIALTARNAVTVTFGAPRLAAVLEKII</sequence>
<organism evidence="2 3">
    <name type="scientific">Synaphobranchus kaupii</name>
    <name type="common">Kaup's arrowtooth eel</name>
    <dbReference type="NCBI Taxonomy" id="118154"/>
    <lineage>
        <taxon>Eukaryota</taxon>
        <taxon>Metazoa</taxon>
        <taxon>Chordata</taxon>
        <taxon>Craniata</taxon>
        <taxon>Vertebrata</taxon>
        <taxon>Euteleostomi</taxon>
        <taxon>Actinopterygii</taxon>
        <taxon>Neopterygii</taxon>
        <taxon>Teleostei</taxon>
        <taxon>Anguilliformes</taxon>
        <taxon>Synaphobranchidae</taxon>
        <taxon>Synaphobranchus</taxon>
    </lineage>
</organism>
<dbReference type="AlphaFoldDB" id="A0A9Q1JDV3"/>
<feature type="compositionally biased region" description="Basic and acidic residues" evidence="1">
    <location>
        <begin position="1"/>
        <end position="20"/>
    </location>
</feature>
<reference evidence="2" key="1">
    <citation type="journal article" date="2023" name="Science">
        <title>Genome structures resolve the early diversification of teleost fishes.</title>
        <authorList>
            <person name="Parey E."/>
            <person name="Louis A."/>
            <person name="Montfort J."/>
            <person name="Bouchez O."/>
            <person name="Roques C."/>
            <person name="Iampietro C."/>
            <person name="Lluch J."/>
            <person name="Castinel A."/>
            <person name="Donnadieu C."/>
            <person name="Desvignes T."/>
            <person name="Floi Bucao C."/>
            <person name="Jouanno E."/>
            <person name="Wen M."/>
            <person name="Mejri S."/>
            <person name="Dirks R."/>
            <person name="Jansen H."/>
            <person name="Henkel C."/>
            <person name="Chen W.J."/>
            <person name="Zahm M."/>
            <person name="Cabau C."/>
            <person name="Klopp C."/>
            <person name="Thompson A.W."/>
            <person name="Robinson-Rechavi M."/>
            <person name="Braasch I."/>
            <person name="Lecointre G."/>
            <person name="Bobe J."/>
            <person name="Postlethwait J.H."/>
            <person name="Berthelot C."/>
            <person name="Roest Crollius H."/>
            <person name="Guiguen Y."/>
        </authorList>
    </citation>
    <scope>NUCLEOTIDE SEQUENCE</scope>
    <source>
        <strain evidence="2">WJC10195</strain>
    </source>
</reference>
<gene>
    <name evidence="2" type="ORF">SKAU_G00037990</name>
</gene>
<comment type="caution">
    <text evidence="2">The sequence shown here is derived from an EMBL/GenBank/DDBJ whole genome shotgun (WGS) entry which is preliminary data.</text>
</comment>
<accession>A0A9Q1JDV3</accession>
<name>A0A9Q1JDV3_SYNKA</name>
<keyword evidence="3" id="KW-1185">Reference proteome</keyword>
<evidence type="ECO:0000256" key="1">
    <source>
        <dbReference type="SAM" id="MobiDB-lite"/>
    </source>
</evidence>
<feature type="region of interest" description="Disordered" evidence="1">
    <location>
        <begin position="1"/>
        <end position="28"/>
    </location>
</feature>
<proteinExistence type="predicted"/>
<evidence type="ECO:0000313" key="3">
    <source>
        <dbReference type="Proteomes" id="UP001152622"/>
    </source>
</evidence>